<feature type="region of interest" description="Disordered" evidence="2">
    <location>
        <begin position="269"/>
        <end position="292"/>
    </location>
</feature>
<evidence type="ECO:0000256" key="2">
    <source>
        <dbReference type="SAM" id="MobiDB-lite"/>
    </source>
</evidence>
<evidence type="ECO:0000256" key="1">
    <source>
        <dbReference type="ARBA" id="ARBA00022729"/>
    </source>
</evidence>
<organism evidence="4 5">
    <name type="scientific">Inhella crocodyli</name>
    <dbReference type="NCBI Taxonomy" id="2499851"/>
    <lineage>
        <taxon>Bacteria</taxon>
        <taxon>Pseudomonadati</taxon>
        <taxon>Pseudomonadota</taxon>
        <taxon>Betaproteobacteria</taxon>
        <taxon>Burkholderiales</taxon>
        <taxon>Sphaerotilaceae</taxon>
        <taxon>Inhella</taxon>
    </lineage>
</organism>
<proteinExistence type="predicted"/>
<dbReference type="Gene3D" id="3.40.190.10">
    <property type="entry name" value="Periplasmic binding protein-like II"/>
    <property type="match status" value="2"/>
</dbReference>
<feature type="domain" description="Solute-binding protein family 3/N-terminal" evidence="3">
    <location>
        <begin position="33"/>
        <end position="270"/>
    </location>
</feature>
<dbReference type="SMART" id="SM00062">
    <property type="entry name" value="PBPb"/>
    <property type="match status" value="1"/>
</dbReference>
<dbReference type="OrthoDB" id="8907081at2"/>
<comment type="caution">
    <text evidence="4">The sequence shown here is derived from an EMBL/GenBank/DDBJ whole genome shotgun (WGS) entry which is preliminary data.</text>
</comment>
<keyword evidence="1" id="KW-0732">Signal</keyword>
<gene>
    <name evidence="4" type="ORF">EOD73_15205</name>
</gene>
<dbReference type="InterPro" id="IPR001638">
    <property type="entry name" value="Solute-binding_3/MltF_N"/>
</dbReference>
<dbReference type="Proteomes" id="UP000288587">
    <property type="component" value="Unassembled WGS sequence"/>
</dbReference>
<evidence type="ECO:0000313" key="4">
    <source>
        <dbReference type="EMBL" id="RVT82913.1"/>
    </source>
</evidence>
<dbReference type="PANTHER" id="PTHR35936:SF35">
    <property type="entry name" value="L-CYSTINE-BINDING PROTEIN TCYJ"/>
    <property type="match status" value="1"/>
</dbReference>
<dbReference type="PANTHER" id="PTHR35936">
    <property type="entry name" value="MEMBRANE-BOUND LYTIC MUREIN TRANSGLYCOSYLASE F"/>
    <property type="match status" value="1"/>
</dbReference>
<evidence type="ECO:0000313" key="5">
    <source>
        <dbReference type="Proteomes" id="UP000288587"/>
    </source>
</evidence>
<protein>
    <submittedName>
        <fullName evidence="4">Amino acid ABC transporter substrate-binding protein</fullName>
    </submittedName>
</protein>
<dbReference type="AlphaFoldDB" id="A0A437LC56"/>
<dbReference type="RefSeq" id="WP_127683894.1">
    <property type="nucleotide sequence ID" value="NZ_SACM01000005.1"/>
</dbReference>
<sequence length="292" mass="32367">MPKAWRRGARAWALLVGLIASPLVWGAELAGQPIRVCDDANEWPPYAYFARVQGQPSAHVTGFTVELLRRIAARQGWRLQIDMLPWKRCLEAVRSGEALLLLNAIRTPERERDYWLSTPIYETRLLYLWSKRQRPEGLTLRTQAELAPLRIGGVQGYSYSQLDLIPESRLVRAPNYRSLLQMLHLGRVDVALVNEGVMLGHAALGNAAFSGDTELGIGALEDRAPSRFYMMATRARPEGQALMGAINQELEAMARQGELAKLREGFLQPLTPAATPPATPGKRPGARGTGSH</sequence>
<accession>A0A437LC56</accession>
<reference evidence="4 5" key="1">
    <citation type="submission" date="2019-01" db="EMBL/GenBank/DDBJ databases">
        <authorList>
            <person name="Chen W.-M."/>
        </authorList>
    </citation>
    <scope>NUCLEOTIDE SEQUENCE [LARGE SCALE GENOMIC DNA]</scope>
    <source>
        <strain evidence="4 5">CCP-18</strain>
    </source>
</reference>
<evidence type="ECO:0000259" key="3">
    <source>
        <dbReference type="SMART" id="SM00062"/>
    </source>
</evidence>
<dbReference type="Pfam" id="PF00497">
    <property type="entry name" value="SBP_bac_3"/>
    <property type="match status" value="1"/>
</dbReference>
<dbReference type="EMBL" id="SACM01000005">
    <property type="protein sequence ID" value="RVT82913.1"/>
    <property type="molecule type" value="Genomic_DNA"/>
</dbReference>
<name>A0A437LC56_9BURK</name>
<keyword evidence="5" id="KW-1185">Reference proteome</keyword>
<dbReference type="SUPFAM" id="SSF53850">
    <property type="entry name" value="Periplasmic binding protein-like II"/>
    <property type="match status" value="1"/>
</dbReference>